<name>A0ABD0TQN5_LOXSC</name>
<comment type="similarity">
    <text evidence="1">Belongs to the AB hydrolase superfamily. AB hydrolase 4 family.</text>
</comment>
<sequence>MLGLFMYIFEVKTEVLVGLSLSVIYITYYLVEAVKKPILICRKGEFRNFLEESVPLLDEHYWPTPWCLESRLQTVIGSVLRTRLLPAVNYRREILRLSDGGQVALDWTEGPGEGEDRPVLLVLPGLTGDSRADYVRCLAAAAHAIGARCVVFNNRGLGGLPLTTPRLYCAVSHADLAEVVGAVRQRTRGPLLAAGVSLGGLILGHYLAEHGASAAVDAAFVVSSPLDVIKGSECIERPPLNALLSYHMARNLRNTLQAHEPLRSGPWDWAAVQRSRSVREFDAAFTTKHFGFGSVEAYYRAATLKDKLAKVRVPLLCLCAADDPFQPLDAIPVREAEESSCVALLVTARGGHIGFLEGWWPTSAPPRHHYIARLARQYFAGLLRRPDLLRAACRASSD</sequence>
<gene>
    <name evidence="5" type="ORF">ABMA27_007153</name>
    <name evidence="4" type="ORF">ABMA28_007426</name>
</gene>
<dbReference type="Proteomes" id="UP001549921">
    <property type="component" value="Unassembled WGS sequence"/>
</dbReference>
<feature type="active site" description="Charge relay system" evidence="2">
    <location>
        <position position="197"/>
    </location>
</feature>
<evidence type="ECO:0000259" key="3">
    <source>
        <dbReference type="Pfam" id="PF00561"/>
    </source>
</evidence>
<dbReference type="Pfam" id="PF00561">
    <property type="entry name" value="Abhydrolase_1"/>
    <property type="match status" value="1"/>
</dbReference>
<dbReference type="PANTHER" id="PTHR10794">
    <property type="entry name" value="ABHYDROLASE DOMAIN-CONTAINING PROTEIN"/>
    <property type="match status" value="1"/>
</dbReference>
<evidence type="ECO:0000313" key="5">
    <source>
        <dbReference type="EMBL" id="KAL0902025.1"/>
    </source>
</evidence>
<dbReference type="Proteomes" id="UP001549920">
    <property type="component" value="Unassembled WGS sequence"/>
</dbReference>
<dbReference type="PIRSF" id="PIRSF005211">
    <property type="entry name" value="Ab_hydro_YheT"/>
    <property type="match status" value="1"/>
</dbReference>
<comment type="caution">
    <text evidence="4">The sequence shown here is derived from an EMBL/GenBank/DDBJ whole genome shotgun (WGS) entry which is preliminary data.</text>
</comment>
<dbReference type="InterPro" id="IPR029058">
    <property type="entry name" value="AB_hydrolase_fold"/>
</dbReference>
<dbReference type="SUPFAM" id="SSF53474">
    <property type="entry name" value="alpha/beta-Hydrolases"/>
    <property type="match status" value="1"/>
</dbReference>
<feature type="active site" description="Charge relay system" evidence="2">
    <location>
        <position position="323"/>
    </location>
</feature>
<dbReference type="AlphaFoldDB" id="A0ABD0TQN5"/>
<feature type="active site" description="Charge relay system" evidence="2">
    <location>
        <position position="352"/>
    </location>
</feature>
<accession>A0ABD0TQN5</accession>
<protein>
    <recommendedName>
        <fullName evidence="3">AB hydrolase-1 domain-containing protein</fullName>
    </recommendedName>
</protein>
<evidence type="ECO:0000256" key="1">
    <source>
        <dbReference type="ARBA" id="ARBA00010884"/>
    </source>
</evidence>
<dbReference type="PANTHER" id="PTHR10794:SF63">
    <property type="entry name" value="ALPHA_BETA HYDROLASE 1, ISOFORM A"/>
    <property type="match status" value="1"/>
</dbReference>
<evidence type="ECO:0000313" key="6">
    <source>
        <dbReference type="Proteomes" id="UP001549920"/>
    </source>
</evidence>
<dbReference type="EMBL" id="JBEDNZ010000002">
    <property type="protein sequence ID" value="KAL0851654.1"/>
    <property type="molecule type" value="Genomic_DNA"/>
</dbReference>
<evidence type="ECO:0000313" key="4">
    <source>
        <dbReference type="EMBL" id="KAL0851654.1"/>
    </source>
</evidence>
<keyword evidence="6" id="KW-1185">Reference proteome</keyword>
<dbReference type="Gene3D" id="3.40.50.1820">
    <property type="entry name" value="alpha/beta hydrolase"/>
    <property type="match status" value="1"/>
</dbReference>
<evidence type="ECO:0000313" key="7">
    <source>
        <dbReference type="Proteomes" id="UP001549921"/>
    </source>
</evidence>
<proteinExistence type="inferred from homology"/>
<organism evidence="4 7">
    <name type="scientific">Loxostege sticticalis</name>
    <name type="common">Beet webworm moth</name>
    <dbReference type="NCBI Taxonomy" id="481309"/>
    <lineage>
        <taxon>Eukaryota</taxon>
        <taxon>Metazoa</taxon>
        <taxon>Ecdysozoa</taxon>
        <taxon>Arthropoda</taxon>
        <taxon>Hexapoda</taxon>
        <taxon>Insecta</taxon>
        <taxon>Pterygota</taxon>
        <taxon>Neoptera</taxon>
        <taxon>Endopterygota</taxon>
        <taxon>Lepidoptera</taxon>
        <taxon>Glossata</taxon>
        <taxon>Ditrysia</taxon>
        <taxon>Pyraloidea</taxon>
        <taxon>Crambidae</taxon>
        <taxon>Pyraustinae</taxon>
        <taxon>Loxostege</taxon>
    </lineage>
</organism>
<reference evidence="6 7" key="1">
    <citation type="submission" date="2024-06" db="EMBL/GenBank/DDBJ databases">
        <title>A chromosome-level genome assembly of beet webworm, Loxostege sticticalis.</title>
        <authorList>
            <person name="Zhang Y."/>
        </authorList>
    </citation>
    <scope>NUCLEOTIDE SEQUENCE [LARGE SCALE GENOMIC DNA]</scope>
    <source>
        <strain evidence="5">AQ026</strain>
        <strain evidence="4">AQ028</strain>
        <tissue evidence="4">Male pupae</tissue>
        <tissue evidence="5">Whole body</tissue>
    </source>
</reference>
<dbReference type="InterPro" id="IPR012020">
    <property type="entry name" value="ABHD4"/>
</dbReference>
<dbReference type="EMBL" id="JBEUOH010000002">
    <property type="protein sequence ID" value="KAL0902025.1"/>
    <property type="molecule type" value="Genomic_DNA"/>
</dbReference>
<dbReference type="InterPro" id="IPR050960">
    <property type="entry name" value="AB_hydrolase_4_sf"/>
</dbReference>
<dbReference type="InterPro" id="IPR000073">
    <property type="entry name" value="AB_hydrolase_1"/>
</dbReference>
<evidence type="ECO:0000256" key="2">
    <source>
        <dbReference type="PIRSR" id="PIRSR005211-1"/>
    </source>
</evidence>
<feature type="domain" description="AB hydrolase-1" evidence="3">
    <location>
        <begin position="118"/>
        <end position="230"/>
    </location>
</feature>